<evidence type="ECO:0000259" key="10">
    <source>
        <dbReference type="Pfam" id="PF02872"/>
    </source>
</evidence>
<evidence type="ECO:0000313" key="11">
    <source>
        <dbReference type="EMBL" id="EDW85882.2"/>
    </source>
</evidence>
<dbReference type="InterPro" id="IPR006179">
    <property type="entry name" value="5_nucleotidase/apyrase"/>
</dbReference>
<dbReference type="FunFam" id="3.60.21.10:FF:000020">
    <property type="entry name" value="NT5E isoform 4"/>
    <property type="match status" value="1"/>
</dbReference>
<dbReference type="InterPro" id="IPR036907">
    <property type="entry name" value="5'-Nucleotdase_C_sf"/>
</dbReference>
<dbReference type="InterPro" id="IPR004843">
    <property type="entry name" value="Calcineurin-like_PHP"/>
</dbReference>
<evidence type="ECO:0000256" key="8">
    <source>
        <dbReference type="RuleBase" id="RU362119"/>
    </source>
</evidence>
<feature type="domain" description="Calcineurin-like phosphoesterase" evidence="9">
    <location>
        <begin position="25"/>
        <end position="209"/>
    </location>
</feature>
<sequence>MHARYDPVGAHYGKCKKTEEAMGLCFGGFARIATVLQEARSNGSVLYLNAGNTFQGTPWFTVYHGEMVAEMMNMLEPDALSLGTHEFDDGVDGLLPFLDKVTSPVVCCNIDTSEDPDLHNHPRLTKSVIISKFNTNIGIVGYLTPRTKQISKQNKLVFSKEIEAINNEARRLVSLGVNIIIALGHSGYAIDQQIAKKCPEVDVVVGGHSQTFLYTGEPPDKEIPTGHYPTIVAKPNGINVPVVQAFAYTKYMGKIDLEFDEQGKLLHFSGSPILLNKKVAEDEAVKEFLESKREPIDAIEKNVVGTTLVYLNGQTNSCRKEECNFGNLIADSFVYARALQLMDEAYWTDASIAVVNSGSIRASIELEPSGAVTGADIATVLPYRNELFYTDIKGKQLIDILEFSAKLRNKENDGGFLQLSGLRVNFNYNRPKGKRITLLEALCTTCKVPFYERVHKEKVYRIILSNFLLSGGDGYKVKDPDDPVYDFLRINDSGALTQYFQHHKVVYPMLENRIGNVEKRHQTSLGTRFYGHLLLEVAISGSNAWSTPMYRPLPT</sequence>
<dbReference type="InterPro" id="IPR008334">
    <property type="entry name" value="5'-Nucleotdase_C"/>
</dbReference>
<dbReference type="SUPFAM" id="SSF56300">
    <property type="entry name" value="Metallo-dependent phosphatases"/>
    <property type="match status" value="1"/>
</dbReference>
<dbReference type="Pfam" id="PF02872">
    <property type="entry name" value="5_nucleotid_C"/>
    <property type="match status" value="1"/>
</dbReference>
<evidence type="ECO:0000256" key="2">
    <source>
        <dbReference type="ARBA" id="ARBA00006654"/>
    </source>
</evidence>
<dbReference type="GO" id="GO:0005886">
    <property type="term" value="C:plasma membrane"/>
    <property type="evidence" value="ECO:0007669"/>
    <property type="project" value="TreeGrafter"/>
</dbReference>
<keyword evidence="5" id="KW-0732">Signal</keyword>
<keyword evidence="4" id="KW-0479">Metal-binding</keyword>
<proteinExistence type="inferred from homology"/>
<keyword evidence="6 8" id="KW-0547">Nucleotide-binding</keyword>
<name>B4NNE3_DROWI</name>
<dbReference type="InParanoid" id="B4NNE3"/>
<comment type="similarity">
    <text evidence="2 8">Belongs to the 5'-nucleotidase family.</text>
</comment>
<keyword evidence="12" id="KW-1185">Reference proteome</keyword>
<evidence type="ECO:0000313" key="12">
    <source>
        <dbReference type="Proteomes" id="UP000007798"/>
    </source>
</evidence>
<dbReference type="Gene3D" id="3.90.780.10">
    <property type="entry name" value="5'-Nucleotidase, C-terminal domain"/>
    <property type="match status" value="1"/>
</dbReference>
<dbReference type="AlphaFoldDB" id="B4NNE3"/>
<dbReference type="GO" id="GO:0000166">
    <property type="term" value="F:nucleotide binding"/>
    <property type="evidence" value="ECO:0007669"/>
    <property type="project" value="UniProtKB-KW"/>
</dbReference>
<dbReference type="PANTHER" id="PTHR11575:SF24">
    <property type="entry name" value="5'-NUCLEOTIDASE"/>
    <property type="match status" value="1"/>
</dbReference>
<evidence type="ECO:0000256" key="4">
    <source>
        <dbReference type="ARBA" id="ARBA00022723"/>
    </source>
</evidence>
<dbReference type="FunFam" id="3.90.780.10:FF:000001">
    <property type="entry name" value="NT5E isoform 3"/>
    <property type="match status" value="1"/>
</dbReference>
<dbReference type="Gene3D" id="3.60.21.10">
    <property type="match status" value="1"/>
</dbReference>
<evidence type="ECO:0000256" key="5">
    <source>
        <dbReference type="ARBA" id="ARBA00022729"/>
    </source>
</evidence>
<gene>
    <name evidence="11" type="primary">Dwil\GK22904</name>
    <name evidence="11" type="ORF">Dwil_GK22904</name>
</gene>
<reference evidence="11 12" key="1">
    <citation type="journal article" date="2007" name="Nature">
        <title>Evolution of genes and genomes on the Drosophila phylogeny.</title>
        <authorList>
            <consortium name="Drosophila 12 Genomes Consortium"/>
            <person name="Clark A.G."/>
            <person name="Eisen M.B."/>
            <person name="Smith D.R."/>
            <person name="Bergman C.M."/>
            <person name="Oliver B."/>
            <person name="Markow T.A."/>
            <person name="Kaufman T.C."/>
            <person name="Kellis M."/>
            <person name="Gelbart W."/>
            <person name="Iyer V.N."/>
            <person name="Pollard D.A."/>
            <person name="Sackton T.B."/>
            <person name="Larracuente A.M."/>
            <person name="Singh N.D."/>
            <person name="Abad J.P."/>
            <person name="Abt D.N."/>
            <person name="Adryan B."/>
            <person name="Aguade M."/>
            <person name="Akashi H."/>
            <person name="Anderson W.W."/>
            <person name="Aquadro C.F."/>
            <person name="Ardell D.H."/>
            <person name="Arguello R."/>
            <person name="Artieri C.G."/>
            <person name="Barbash D.A."/>
            <person name="Barker D."/>
            <person name="Barsanti P."/>
            <person name="Batterham P."/>
            <person name="Batzoglou S."/>
            <person name="Begun D."/>
            <person name="Bhutkar A."/>
            <person name="Blanco E."/>
            <person name="Bosak S.A."/>
            <person name="Bradley R.K."/>
            <person name="Brand A.D."/>
            <person name="Brent M.R."/>
            <person name="Brooks A.N."/>
            <person name="Brown R.H."/>
            <person name="Butlin R.K."/>
            <person name="Caggese C."/>
            <person name="Calvi B.R."/>
            <person name="Bernardo de Carvalho A."/>
            <person name="Caspi A."/>
            <person name="Castrezana S."/>
            <person name="Celniker S.E."/>
            <person name="Chang J.L."/>
            <person name="Chapple C."/>
            <person name="Chatterji S."/>
            <person name="Chinwalla A."/>
            <person name="Civetta A."/>
            <person name="Clifton S.W."/>
            <person name="Comeron J.M."/>
            <person name="Costello J.C."/>
            <person name="Coyne J.A."/>
            <person name="Daub J."/>
            <person name="David R.G."/>
            <person name="Delcher A.L."/>
            <person name="Delehaunty K."/>
            <person name="Do C.B."/>
            <person name="Ebling H."/>
            <person name="Edwards K."/>
            <person name="Eickbush T."/>
            <person name="Evans J.D."/>
            <person name="Filipski A."/>
            <person name="Findeiss S."/>
            <person name="Freyhult E."/>
            <person name="Fulton L."/>
            <person name="Fulton R."/>
            <person name="Garcia A.C."/>
            <person name="Gardiner A."/>
            <person name="Garfield D.A."/>
            <person name="Garvin B.E."/>
            <person name="Gibson G."/>
            <person name="Gilbert D."/>
            <person name="Gnerre S."/>
            <person name="Godfrey J."/>
            <person name="Good R."/>
            <person name="Gotea V."/>
            <person name="Gravely B."/>
            <person name="Greenberg A.J."/>
            <person name="Griffiths-Jones S."/>
            <person name="Gross S."/>
            <person name="Guigo R."/>
            <person name="Gustafson E.A."/>
            <person name="Haerty W."/>
            <person name="Hahn M.W."/>
            <person name="Halligan D.L."/>
            <person name="Halpern A.L."/>
            <person name="Halter G.M."/>
            <person name="Han M.V."/>
            <person name="Heger A."/>
            <person name="Hillier L."/>
            <person name="Hinrichs A.S."/>
            <person name="Holmes I."/>
            <person name="Hoskins R.A."/>
            <person name="Hubisz M.J."/>
            <person name="Hultmark D."/>
            <person name="Huntley M.A."/>
            <person name="Jaffe D.B."/>
            <person name="Jagadeeshan S."/>
            <person name="Jeck W.R."/>
            <person name="Johnson J."/>
            <person name="Jones C.D."/>
            <person name="Jordan W.C."/>
            <person name="Karpen G.H."/>
            <person name="Kataoka E."/>
            <person name="Keightley P.D."/>
            <person name="Kheradpour P."/>
            <person name="Kirkness E.F."/>
            <person name="Koerich L.B."/>
            <person name="Kristiansen K."/>
            <person name="Kudrna D."/>
            <person name="Kulathinal R.J."/>
            <person name="Kumar S."/>
            <person name="Kwok R."/>
            <person name="Lander E."/>
            <person name="Langley C.H."/>
            <person name="Lapoint R."/>
            <person name="Lazzaro B.P."/>
            <person name="Lee S.J."/>
            <person name="Levesque L."/>
            <person name="Li R."/>
            <person name="Lin C.F."/>
            <person name="Lin M.F."/>
            <person name="Lindblad-Toh K."/>
            <person name="Llopart A."/>
            <person name="Long M."/>
            <person name="Low L."/>
            <person name="Lozovsky E."/>
            <person name="Lu J."/>
            <person name="Luo M."/>
            <person name="Machado C.A."/>
            <person name="Makalowski W."/>
            <person name="Marzo M."/>
            <person name="Matsuda M."/>
            <person name="Matzkin L."/>
            <person name="McAllister B."/>
            <person name="McBride C.S."/>
            <person name="McKernan B."/>
            <person name="McKernan K."/>
            <person name="Mendez-Lago M."/>
            <person name="Minx P."/>
            <person name="Mollenhauer M.U."/>
            <person name="Montooth K."/>
            <person name="Mount S.M."/>
            <person name="Mu X."/>
            <person name="Myers E."/>
            <person name="Negre B."/>
            <person name="Newfeld S."/>
            <person name="Nielsen R."/>
            <person name="Noor M.A."/>
            <person name="O'Grady P."/>
            <person name="Pachter L."/>
            <person name="Papaceit M."/>
            <person name="Parisi M.J."/>
            <person name="Parisi M."/>
            <person name="Parts L."/>
            <person name="Pedersen J.S."/>
            <person name="Pesole G."/>
            <person name="Phillippy A.M."/>
            <person name="Ponting C.P."/>
            <person name="Pop M."/>
            <person name="Porcelli D."/>
            <person name="Powell J.R."/>
            <person name="Prohaska S."/>
            <person name="Pruitt K."/>
            <person name="Puig M."/>
            <person name="Quesneville H."/>
            <person name="Ram K.R."/>
            <person name="Rand D."/>
            <person name="Rasmussen M.D."/>
            <person name="Reed L.K."/>
            <person name="Reenan R."/>
            <person name="Reily A."/>
            <person name="Remington K.A."/>
            <person name="Rieger T.T."/>
            <person name="Ritchie M.G."/>
            <person name="Robin C."/>
            <person name="Rogers Y.H."/>
            <person name="Rohde C."/>
            <person name="Rozas J."/>
            <person name="Rubenfield M.J."/>
            <person name="Ruiz A."/>
            <person name="Russo S."/>
            <person name="Salzberg S.L."/>
            <person name="Sanchez-Gracia A."/>
            <person name="Saranga D.J."/>
            <person name="Sato H."/>
            <person name="Schaeffer S.W."/>
            <person name="Schatz M.C."/>
            <person name="Schlenke T."/>
            <person name="Schwartz R."/>
            <person name="Segarra C."/>
            <person name="Singh R.S."/>
            <person name="Sirot L."/>
            <person name="Sirota M."/>
            <person name="Sisneros N.B."/>
            <person name="Smith C.D."/>
            <person name="Smith T.F."/>
            <person name="Spieth J."/>
            <person name="Stage D.E."/>
            <person name="Stark A."/>
            <person name="Stephan W."/>
            <person name="Strausberg R.L."/>
            <person name="Strempel S."/>
            <person name="Sturgill D."/>
            <person name="Sutton G."/>
            <person name="Sutton G.G."/>
            <person name="Tao W."/>
            <person name="Teichmann S."/>
            <person name="Tobari Y.N."/>
            <person name="Tomimura Y."/>
            <person name="Tsolas J.M."/>
            <person name="Valente V.L."/>
            <person name="Venter E."/>
            <person name="Venter J.C."/>
            <person name="Vicario S."/>
            <person name="Vieira F.G."/>
            <person name="Vilella A.J."/>
            <person name="Villasante A."/>
            <person name="Walenz B."/>
            <person name="Wang J."/>
            <person name="Wasserman M."/>
            <person name="Watts T."/>
            <person name="Wilson D."/>
            <person name="Wilson R.K."/>
            <person name="Wing R.A."/>
            <person name="Wolfner M.F."/>
            <person name="Wong A."/>
            <person name="Wong G.K."/>
            <person name="Wu C.I."/>
            <person name="Wu G."/>
            <person name="Yamamoto D."/>
            <person name="Yang H.P."/>
            <person name="Yang S.P."/>
            <person name="Yorke J.A."/>
            <person name="Yoshida K."/>
            <person name="Zdobnov E."/>
            <person name="Zhang P."/>
            <person name="Zhang Y."/>
            <person name="Zimin A.V."/>
            <person name="Baldwin J."/>
            <person name="Abdouelleil A."/>
            <person name="Abdulkadir J."/>
            <person name="Abebe A."/>
            <person name="Abera B."/>
            <person name="Abreu J."/>
            <person name="Acer S.C."/>
            <person name="Aftuck L."/>
            <person name="Alexander A."/>
            <person name="An P."/>
            <person name="Anderson E."/>
            <person name="Anderson S."/>
            <person name="Arachi H."/>
            <person name="Azer M."/>
            <person name="Bachantsang P."/>
            <person name="Barry A."/>
            <person name="Bayul T."/>
            <person name="Berlin A."/>
            <person name="Bessette D."/>
            <person name="Bloom T."/>
            <person name="Blye J."/>
            <person name="Boguslavskiy L."/>
            <person name="Bonnet C."/>
            <person name="Boukhgalter B."/>
            <person name="Bourzgui I."/>
            <person name="Brown A."/>
            <person name="Cahill P."/>
            <person name="Channer S."/>
            <person name="Cheshatsang Y."/>
            <person name="Chuda L."/>
            <person name="Citroen M."/>
            <person name="Collymore A."/>
            <person name="Cooke P."/>
            <person name="Costello M."/>
            <person name="D'Aco K."/>
            <person name="Daza R."/>
            <person name="De Haan G."/>
            <person name="DeGray S."/>
            <person name="DeMaso C."/>
            <person name="Dhargay N."/>
            <person name="Dooley K."/>
            <person name="Dooley E."/>
            <person name="Doricent M."/>
            <person name="Dorje P."/>
            <person name="Dorjee K."/>
            <person name="Dupes A."/>
            <person name="Elong R."/>
            <person name="Falk J."/>
            <person name="Farina A."/>
            <person name="Faro S."/>
            <person name="Ferguson D."/>
            <person name="Fisher S."/>
            <person name="Foley C.D."/>
            <person name="Franke A."/>
            <person name="Friedrich D."/>
            <person name="Gadbois L."/>
            <person name="Gearin G."/>
            <person name="Gearin C.R."/>
            <person name="Giannoukos G."/>
            <person name="Goode T."/>
            <person name="Graham J."/>
            <person name="Grandbois E."/>
            <person name="Grewal S."/>
            <person name="Gyaltsen K."/>
            <person name="Hafez N."/>
            <person name="Hagos B."/>
            <person name="Hall J."/>
            <person name="Henson C."/>
            <person name="Hollinger A."/>
            <person name="Honan T."/>
            <person name="Huard M.D."/>
            <person name="Hughes L."/>
            <person name="Hurhula B."/>
            <person name="Husby M.E."/>
            <person name="Kamat A."/>
            <person name="Kanga B."/>
            <person name="Kashin S."/>
            <person name="Khazanovich D."/>
            <person name="Kisner P."/>
            <person name="Lance K."/>
            <person name="Lara M."/>
            <person name="Lee W."/>
            <person name="Lennon N."/>
            <person name="Letendre F."/>
            <person name="LeVine R."/>
            <person name="Lipovsky A."/>
            <person name="Liu X."/>
            <person name="Liu J."/>
            <person name="Liu S."/>
            <person name="Lokyitsang T."/>
            <person name="Lokyitsang Y."/>
            <person name="Lubonja R."/>
            <person name="Lui A."/>
            <person name="MacDonald P."/>
            <person name="Magnisalis V."/>
            <person name="Maru K."/>
            <person name="Matthews C."/>
            <person name="McCusker W."/>
            <person name="McDonough S."/>
            <person name="Mehta T."/>
            <person name="Meldrim J."/>
            <person name="Meneus L."/>
            <person name="Mihai O."/>
            <person name="Mihalev A."/>
            <person name="Mihova T."/>
            <person name="Mittelman R."/>
            <person name="Mlenga V."/>
            <person name="Montmayeur A."/>
            <person name="Mulrain L."/>
            <person name="Navidi A."/>
            <person name="Naylor J."/>
            <person name="Negash T."/>
            <person name="Nguyen T."/>
            <person name="Nguyen N."/>
            <person name="Nicol R."/>
            <person name="Norbu C."/>
            <person name="Norbu N."/>
            <person name="Novod N."/>
            <person name="O'Neill B."/>
            <person name="Osman S."/>
            <person name="Markiewicz E."/>
            <person name="Oyono O.L."/>
            <person name="Patti C."/>
            <person name="Phunkhang P."/>
            <person name="Pierre F."/>
            <person name="Priest M."/>
            <person name="Raghuraman S."/>
            <person name="Rege F."/>
            <person name="Reyes R."/>
            <person name="Rise C."/>
            <person name="Rogov P."/>
            <person name="Ross K."/>
            <person name="Ryan E."/>
            <person name="Settipalli S."/>
            <person name="Shea T."/>
            <person name="Sherpa N."/>
            <person name="Shi L."/>
            <person name="Shih D."/>
            <person name="Sparrow T."/>
            <person name="Spaulding J."/>
            <person name="Stalker J."/>
            <person name="Stange-Thomann N."/>
            <person name="Stavropoulos S."/>
            <person name="Stone C."/>
            <person name="Strader C."/>
            <person name="Tesfaye S."/>
            <person name="Thomson T."/>
            <person name="Thoulutsang Y."/>
            <person name="Thoulutsang D."/>
            <person name="Topham K."/>
            <person name="Topping I."/>
            <person name="Tsamla T."/>
            <person name="Vassiliev H."/>
            <person name="Vo A."/>
            <person name="Wangchuk T."/>
            <person name="Wangdi T."/>
            <person name="Weiand M."/>
            <person name="Wilkinson J."/>
            <person name="Wilson A."/>
            <person name="Yadav S."/>
            <person name="Young G."/>
            <person name="Yu Q."/>
            <person name="Zembek L."/>
            <person name="Zhong D."/>
            <person name="Zimmer A."/>
            <person name="Zwirko Z."/>
            <person name="Jaffe D.B."/>
            <person name="Alvarez P."/>
            <person name="Brockman W."/>
            <person name="Butler J."/>
            <person name="Chin C."/>
            <person name="Gnerre S."/>
            <person name="Grabherr M."/>
            <person name="Kleber M."/>
            <person name="Mauceli E."/>
            <person name="MacCallum I."/>
        </authorList>
    </citation>
    <scope>NUCLEOTIDE SEQUENCE [LARGE SCALE GENOMIC DNA]</scope>
    <source>
        <strain evidence="12">Tucson 14030-0811.24</strain>
    </source>
</reference>
<comment type="catalytic activity">
    <reaction evidence="1">
        <text>a ribonucleoside 5'-phosphate + H2O = a ribonucleoside + phosphate</text>
        <dbReference type="Rhea" id="RHEA:12484"/>
        <dbReference type="ChEBI" id="CHEBI:15377"/>
        <dbReference type="ChEBI" id="CHEBI:18254"/>
        <dbReference type="ChEBI" id="CHEBI:43474"/>
        <dbReference type="ChEBI" id="CHEBI:58043"/>
        <dbReference type="EC" id="3.1.3.5"/>
    </reaction>
</comment>
<organism evidence="11 12">
    <name type="scientific">Drosophila willistoni</name>
    <name type="common">Fruit fly</name>
    <dbReference type="NCBI Taxonomy" id="7260"/>
    <lineage>
        <taxon>Eukaryota</taxon>
        <taxon>Metazoa</taxon>
        <taxon>Ecdysozoa</taxon>
        <taxon>Arthropoda</taxon>
        <taxon>Hexapoda</taxon>
        <taxon>Insecta</taxon>
        <taxon>Pterygota</taxon>
        <taxon>Neoptera</taxon>
        <taxon>Endopterygota</taxon>
        <taxon>Diptera</taxon>
        <taxon>Brachycera</taxon>
        <taxon>Muscomorpha</taxon>
        <taxon>Ephydroidea</taxon>
        <taxon>Drosophilidae</taxon>
        <taxon>Drosophila</taxon>
        <taxon>Sophophora</taxon>
    </lineage>
</organism>
<protein>
    <recommendedName>
        <fullName evidence="3">5'-nucleotidase</fullName>
        <ecNumber evidence="3">3.1.3.5</ecNumber>
    </recommendedName>
</protein>
<dbReference type="eggNOG" id="KOG4419">
    <property type="taxonomic scope" value="Eukaryota"/>
</dbReference>
<dbReference type="FunCoup" id="B4NNE3">
    <property type="interactions" value="159"/>
</dbReference>
<dbReference type="CDD" id="cd07409">
    <property type="entry name" value="MPP_CD73_N"/>
    <property type="match status" value="1"/>
</dbReference>
<evidence type="ECO:0000256" key="6">
    <source>
        <dbReference type="ARBA" id="ARBA00022741"/>
    </source>
</evidence>
<dbReference type="GO" id="GO:0006196">
    <property type="term" value="P:AMP catabolic process"/>
    <property type="evidence" value="ECO:0007669"/>
    <property type="project" value="TreeGrafter"/>
</dbReference>
<evidence type="ECO:0000256" key="7">
    <source>
        <dbReference type="ARBA" id="ARBA00022801"/>
    </source>
</evidence>
<keyword evidence="7 8" id="KW-0378">Hydrolase</keyword>
<dbReference type="PANTHER" id="PTHR11575">
    <property type="entry name" value="5'-NUCLEOTIDASE-RELATED"/>
    <property type="match status" value="1"/>
</dbReference>
<dbReference type="GO" id="GO:0008253">
    <property type="term" value="F:5'-nucleotidase activity"/>
    <property type="evidence" value="ECO:0007669"/>
    <property type="project" value="UniProtKB-EC"/>
</dbReference>
<evidence type="ECO:0000256" key="1">
    <source>
        <dbReference type="ARBA" id="ARBA00000815"/>
    </source>
</evidence>
<dbReference type="EC" id="3.1.3.5" evidence="3"/>
<accession>B4NNE3</accession>
<dbReference type="HOGENOM" id="CLU_005854_7_1_1"/>
<feature type="domain" description="5'-Nucleotidase C-terminal" evidence="10">
    <location>
        <begin position="303"/>
        <end position="477"/>
    </location>
</feature>
<dbReference type="SUPFAM" id="SSF55816">
    <property type="entry name" value="5'-nucleotidase (syn. UDP-sugar hydrolase), C-terminal domain"/>
    <property type="match status" value="1"/>
</dbReference>
<dbReference type="InterPro" id="IPR029052">
    <property type="entry name" value="Metallo-depent_PP-like"/>
</dbReference>
<dbReference type="STRING" id="7260.B4NNE3"/>
<dbReference type="Proteomes" id="UP000007798">
    <property type="component" value="Unassembled WGS sequence"/>
</dbReference>
<evidence type="ECO:0000256" key="3">
    <source>
        <dbReference type="ARBA" id="ARBA00012643"/>
    </source>
</evidence>
<dbReference type="Pfam" id="PF00149">
    <property type="entry name" value="Metallophos"/>
    <property type="match status" value="1"/>
</dbReference>
<dbReference type="GO" id="GO:0046872">
    <property type="term" value="F:metal ion binding"/>
    <property type="evidence" value="ECO:0007669"/>
    <property type="project" value="UniProtKB-KW"/>
</dbReference>
<dbReference type="SMR" id="B4NNE3"/>
<dbReference type="PRINTS" id="PR01607">
    <property type="entry name" value="APYRASEFAMLY"/>
</dbReference>
<dbReference type="EMBL" id="CH964282">
    <property type="protein sequence ID" value="EDW85882.2"/>
    <property type="molecule type" value="Genomic_DNA"/>
</dbReference>
<dbReference type="OrthoDB" id="7722975at2759"/>
<evidence type="ECO:0000259" key="9">
    <source>
        <dbReference type="Pfam" id="PF00149"/>
    </source>
</evidence>